<dbReference type="RefSeq" id="WP_148103746.1">
    <property type="nucleotide sequence ID" value="NZ_PDES01000046.1"/>
</dbReference>
<dbReference type="GO" id="GO:0017000">
    <property type="term" value="P:antibiotic biosynthetic process"/>
    <property type="evidence" value="ECO:0007669"/>
    <property type="project" value="UniProtKB-ARBA"/>
</dbReference>
<dbReference type="PANTHER" id="PTHR45527">
    <property type="entry name" value="NONRIBOSOMAL PEPTIDE SYNTHETASE"/>
    <property type="match status" value="1"/>
</dbReference>
<dbReference type="Gene3D" id="3.30.559.10">
    <property type="entry name" value="Chloramphenicol acetyltransferase-like domain"/>
    <property type="match status" value="1"/>
</dbReference>
<feature type="non-terminal residue" evidence="6">
    <location>
        <position position="519"/>
    </location>
</feature>
<dbReference type="Pfam" id="PF00550">
    <property type="entry name" value="PP-binding"/>
    <property type="match status" value="1"/>
</dbReference>
<proteinExistence type="inferred from homology"/>
<dbReference type="GO" id="GO:0044550">
    <property type="term" value="P:secondary metabolite biosynthetic process"/>
    <property type="evidence" value="ECO:0007669"/>
    <property type="project" value="TreeGrafter"/>
</dbReference>
<dbReference type="InterPro" id="IPR009081">
    <property type="entry name" value="PP-bd_ACP"/>
</dbReference>
<gene>
    <name evidence="6" type="ORF">CQW44_37745</name>
</gene>
<keyword evidence="7" id="KW-1185">Reference proteome</keyword>
<dbReference type="InterPro" id="IPR029058">
    <property type="entry name" value="AB_hydrolase_fold"/>
</dbReference>
<evidence type="ECO:0000256" key="4">
    <source>
        <dbReference type="ARBA" id="ARBA00022553"/>
    </source>
</evidence>
<dbReference type="Pfam" id="PF00668">
    <property type="entry name" value="Condensation"/>
    <property type="match status" value="1"/>
</dbReference>
<dbReference type="GO" id="GO:0005829">
    <property type="term" value="C:cytosol"/>
    <property type="evidence" value="ECO:0007669"/>
    <property type="project" value="TreeGrafter"/>
</dbReference>
<dbReference type="GO" id="GO:0008610">
    <property type="term" value="P:lipid biosynthetic process"/>
    <property type="evidence" value="ECO:0007669"/>
    <property type="project" value="UniProtKB-ARBA"/>
</dbReference>
<keyword evidence="3" id="KW-0596">Phosphopantetheine</keyword>
<dbReference type="InterPro" id="IPR023213">
    <property type="entry name" value="CAT-like_dom_sf"/>
</dbReference>
<dbReference type="Gene3D" id="2.30.38.10">
    <property type="entry name" value="Luciferase, Domain 3"/>
    <property type="match status" value="1"/>
</dbReference>
<dbReference type="SUPFAM" id="SSF56801">
    <property type="entry name" value="Acetyl-CoA synthetase-like"/>
    <property type="match status" value="1"/>
</dbReference>
<dbReference type="PANTHER" id="PTHR45527:SF14">
    <property type="entry name" value="PLIPASTATIN SYNTHASE SUBUNIT B"/>
    <property type="match status" value="1"/>
</dbReference>
<evidence type="ECO:0000313" key="7">
    <source>
        <dbReference type="Proteomes" id="UP000276379"/>
    </source>
</evidence>
<dbReference type="AlphaFoldDB" id="A0A3R8REB3"/>
<dbReference type="FunFam" id="3.30.300.30:FF:000010">
    <property type="entry name" value="Enterobactin synthetase component F"/>
    <property type="match status" value="1"/>
</dbReference>
<keyword evidence="4" id="KW-0597">Phosphoprotein</keyword>
<dbReference type="Gene3D" id="3.30.300.30">
    <property type="match status" value="1"/>
</dbReference>
<organism evidence="6 7">
    <name type="scientific">Streptomyces griseofuscus</name>
    <dbReference type="NCBI Taxonomy" id="146922"/>
    <lineage>
        <taxon>Bacteria</taxon>
        <taxon>Bacillati</taxon>
        <taxon>Actinomycetota</taxon>
        <taxon>Actinomycetes</taxon>
        <taxon>Kitasatosporales</taxon>
        <taxon>Streptomycetaceae</taxon>
        <taxon>Streptomyces</taxon>
    </lineage>
</organism>
<dbReference type="InterPro" id="IPR036736">
    <property type="entry name" value="ACP-like_sf"/>
</dbReference>
<evidence type="ECO:0000256" key="3">
    <source>
        <dbReference type="ARBA" id="ARBA00022450"/>
    </source>
</evidence>
<protein>
    <submittedName>
        <fullName evidence="6">Non-ribosomal peptide synthetase</fullName>
    </submittedName>
</protein>
<evidence type="ECO:0000313" key="6">
    <source>
        <dbReference type="EMBL" id="RRQ76901.1"/>
    </source>
</evidence>
<dbReference type="InterPro" id="IPR020806">
    <property type="entry name" value="PKS_PP-bd"/>
</dbReference>
<dbReference type="Gene3D" id="3.40.50.1820">
    <property type="entry name" value="alpha/beta hydrolase"/>
    <property type="match status" value="1"/>
</dbReference>
<accession>A0A3R8REB3</accession>
<feature type="non-terminal residue" evidence="6">
    <location>
        <position position="1"/>
    </location>
</feature>
<evidence type="ECO:0000259" key="5">
    <source>
        <dbReference type="PROSITE" id="PS50075"/>
    </source>
</evidence>
<comment type="caution">
    <text evidence="6">The sequence shown here is derived from an EMBL/GenBank/DDBJ whole genome shotgun (WGS) entry which is preliminary data.</text>
</comment>
<name>A0A3R8REB3_9ACTN</name>
<comment type="cofactor">
    <cofactor evidence="1">
        <name>pantetheine 4'-phosphate</name>
        <dbReference type="ChEBI" id="CHEBI:47942"/>
    </cofactor>
</comment>
<evidence type="ECO:0000256" key="1">
    <source>
        <dbReference type="ARBA" id="ARBA00001957"/>
    </source>
</evidence>
<reference evidence="6 7" key="1">
    <citation type="submission" date="2017-10" db="EMBL/GenBank/DDBJ databases">
        <title>Draft genome of actinobacteria isolated from guarana (Paullinia cupana (Mart.) Ducke.</title>
        <authorList>
            <person name="Siqueira K.A."/>
            <person name="Liotti R.G."/>
            <person name="Mendes T.A."/>
            <person name="Soares M.A."/>
        </authorList>
    </citation>
    <scope>NUCLEOTIDE SEQUENCE [LARGE SCALE GENOMIC DNA]</scope>
    <source>
        <strain evidence="6 7">199</strain>
    </source>
</reference>
<feature type="domain" description="Carrier" evidence="5">
    <location>
        <begin position="150"/>
        <end position="224"/>
    </location>
</feature>
<dbReference type="SUPFAM" id="SSF47336">
    <property type="entry name" value="ACP-like"/>
    <property type="match status" value="1"/>
</dbReference>
<dbReference type="Proteomes" id="UP000276379">
    <property type="component" value="Unassembled WGS sequence"/>
</dbReference>
<sequence length="519" mass="54905">AGLTAERFVADPFGVSGSRMYRTGDLVRWSAEGQLEYLGRIDDQVKVRGFRIELGEIESVLAAHPSTAQAAVIVREDRPGDKRLVGYAVAAAGSVVDPAELRAYVAESVPDYMVPAAVMVLDALPLTPNGKLDRRALPAPEFAAGTSGRAPRTEQEEILCQVFAEVLGVERVSIDDNFFELGGHSLLAVSLVERLRERGLSVPVRSLFVTPSVAGLATGLDSTDGGASGGSVTVPENGIVEGVEVITPEMLPLAGLSPEEIGRVVARVPGGVANIADVYPLAPLQEGILFHHLMSASSGEDAYVLPMALGFDSRSRLDEFVAVLQKVVDRHDILRTAVMWEGLREPVQVVSRHAEIPVHEAALEHIAEGDVQGVVDGLLAACGTLMDITVAPLVHVTVAPVPGTTRCVALVQVHHLIQDHTAVDVLFAEVQAFLEGREGELAAPLPFRNFVAQARLGIPVAEHEAFFTTLLGDVTEPTAPFAIVDVRGDGTAVAESRAAVSETTAAAVREAARRLGVSA</sequence>
<evidence type="ECO:0000256" key="2">
    <source>
        <dbReference type="ARBA" id="ARBA00006432"/>
    </source>
</evidence>
<dbReference type="InterPro" id="IPR025110">
    <property type="entry name" value="AMP-bd_C"/>
</dbReference>
<dbReference type="SMART" id="SM00823">
    <property type="entry name" value="PKS_PP"/>
    <property type="match status" value="1"/>
</dbReference>
<dbReference type="FunFam" id="1.10.1200.10:FF:000005">
    <property type="entry name" value="Nonribosomal peptide synthetase 1"/>
    <property type="match status" value="1"/>
</dbReference>
<dbReference type="InterPro" id="IPR001242">
    <property type="entry name" value="Condensation_dom"/>
</dbReference>
<comment type="similarity">
    <text evidence="2">Belongs to the ATP-dependent AMP-binding enzyme family.</text>
</comment>
<dbReference type="Pfam" id="PF13193">
    <property type="entry name" value="AMP-binding_C"/>
    <property type="match status" value="1"/>
</dbReference>
<dbReference type="PROSITE" id="PS50075">
    <property type="entry name" value="CARRIER"/>
    <property type="match status" value="1"/>
</dbReference>
<dbReference type="EMBL" id="PDES01000046">
    <property type="protein sequence ID" value="RRQ76901.1"/>
    <property type="molecule type" value="Genomic_DNA"/>
</dbReference>
<dbReference type="InterPro" id="IPR045851">
    <property type="entry name" value="AMP-bd_C_sf"/>
</dbReference>
<dbReference type="Gene3D" id="3.30.559.30">
    <property type="entry name" value="Nonribosomal peptide synthetase, condensation domain"/>
    <property type="match status" value="1"/>
</dbReference>
<dbReference type="GO" id="GO:0031177">
    <property type="term" value="F:phosphopantetheine binding"/>
    <property type="evidence" value="ECO:0007669"/>
    <property type="project" value="InterPro"/>
</dbReference>
<dbReference type="SUPFAM" id="SSF52777">
    <property type="entry name" value="CoA-dependent acyltransferases"/>
    <property type="match status" value="1"/>
</dbReference>
<dbReference type="GO" id="GO:0003824">
    <property type="term" value="F:catalytic activity"/>
    <property type="evidence" value="ECO:0007669"/>
    <property type="project" value="InterPro"/>
</dbReference>
<dbReference type="GO" id="GO:0043041">
    <property type="term" value="P:amino acid activation for nonribosomal peptide biosynthetic process"/>
    <property type="evidence" value="ECO:0007669"/>
    <property type="project" value="TreeGrafter"/>
</dbReference>